<evidence type="ECO:0000313" key="3">
    <source>
        <dbReference type="EMBL" id="RZH66317.1"/>
    </source>
</evidence>
<protein>
    <submittedName>
        <fullName evidence="3">Uncharacterized protein</fullName>
    </submittedName>
</protein>
<organism evidence="3 4">
    <name type="scientific">Natrinema altunense</name>
    <dbReference type="NCBI Taxonomy" id="222984"/>
    <lineage>
        <taxon>Archaea</taxon>
        <taxon>Methanobacteriati</taxon>
        <taxon>Methanobacteriota</taxon>
        <taxon>Stenosarchaea group</taxon>
        <taxon>Halobacteria</taxon>
        <taxon>Halobacteriales</taxon>
        <taxon>Natrialbaceae</taxon>
        <taxon>Natrinema</taxon>
    </lineage>
</organism>
<gene>
    <name evidence="3" type="ORF">ELS17_17970</name>
</gene>
<dbReference type="RefSeq" id="WP_130171786.1">
    <property type="nucleotide sequence ID" value="NZ_SHMR01000010.1"/>
</dbReference>
<evidence type="ECO:0000313" key="4">
    <source>
        <dbReference type="Proteomes" id="UP000292704"/>
    </source>
</evidence>
<keyword evidence="2" id="KW-0812">Transmembrane</keyword>
<feature type="region of interest" description="Disordered" evidence="1">
    <location>
        <begin position="1"/>
        <end position="51"/>
    </location>
</feature>
<sequence>MQGGLSDGTGPGELAVTATGTSPSSKPTATSRPANQNQTQPQQPPESPTARLVYGTQWTQDDIMIVLLALQAVLLVFVTIRS</sequence>
<feature type="transmembrane region" description="Helical" evidence="2">
    <location>
        <begin position="63"/>
        <end position="80"/>
    </location>
</feature>
<dbReference type="OrthoDB" id="179016at2157"/>
<dbReference type="EMBL" id="SHMR01000010">
    <property type="protein sequence ID" value="RZH66317.1"/>
    <property type="molecule type" value="Genomic_DNA"/>
</dbReference>
<accession>A0A482Y0R0</accession>
<dbReference type="AlphaFoldDB" id="A0A482Y0R0"/>
<evidence type="ECO:0000256" key="2">
    <source>
        <dbReference type="SAM" id="Phobius"/>
    </source>
</evidence>
<feature type="compositionally biased region" description="Gly residues" evidence="1">
    <location>
        <begin position="1"/>
        <end position="11"/>
    </location>
</feature>
<name>A0A482Y0R0_9EURY</name>
<keyword evidence="2" id="KW-1133">Transmembrane helix</keyword>
<dbReference type="Proteomes" id="UP000292704">
    <property type="component" value="Unassembled WGS sequence"/>
</dbReference>
<reference evidence="3 4" key="1">
    <citation type="submission" date="2019-02" db="EMBL/GenBank/DDBJ databases">
        <title>Genome analysis provides insights into bioremediation potentialities and Haloocin production by Natrinema altunense strain 4.1R isolated from Chott Douz in Tunisian desert.</title>
        <authorList>
            <person name="Najjari A."/>
            <person name="Youssef N."/>
            <person name="Ben Dhia O."/>
            <person name="Ferjani R."/>
            <person name="El Hidri D."/>
            <person name="Ouzari H.I."/>
            <person name="Cherif A."/>
        </authorList>
    </citation>
    <scope>NUCLEOTIDE SEQUENCE [LARGE SCALE GENOMIC DNA]</scope>
    <source>
        <strain evidence="3 4">4.1R</strain>
    </source>
</reference>
<proteinExistence type="predicted"/>
<keyword evidence="2" id="KW-0472">Membrane</keyword>
<comment type="caution">
    <text evidence="3">The sequence shown here is derived from an EMBL/GenBank/DDBJ whole genome shotgun (WGS) entry which is preliminary data.</text>
</comment>
<evidence type="ECO:0000256" key="1">
    <source>
        <dbReference type="SAM" id="MobiDB-lite"/>
    </source>
</evidence>
<feature type="compositionally biased region" description="Polar residues" evidence="1">
    <location>
        <begin position="18"/>
        <end position="32"/>
    </location>
</feature>